<reference evidence="3 4" key="1">
    <citation type="submission" date="2022-07" db="EMBL/GenBank/DDBJ databases">
        <title>Genome-wide signatures of adaptation to extreme environments.</title>
        <authorList>
            <person name="Cho C.H."/>
            <person name="Yoon H.S."/>
        </authorList>
    </citation>
    <scope>NUCLEOTIDE SEQUENCE [LARGE SCALE GENOMIC DNA]</scope>
    <source>
        <strain evidence="3 4">DBV 063 E5</strain>
    </source>
</reference>
<dbReference type="Gene3D" id="6.10.140.1230">
    <property type="match status" value="1"/>
</dbReference>
<gene>
    <name evidence="3" type="ORF">CDCA_CDCA05G1533</name>
</gene>
<dbReference type="InterPro" id="IPR005024">
    <property type="entry name" value="Snf7_fam"/>
</dbReference>
<keyword evidence="4" id="KW-1185">Reference proteome</keyword>
<feature type="region of interest" description="Disordered" evidence="2">
    <location>
        <begin position="213"/>
        <end position="240"/>
    </location>
</feature>
<evidence type="ECO:0000256" key="2">
    <source>
        <dbReference type="SAM" id="MobiDB-lite"/>
    </source>
</evidence>
<accession>A0AAV9ITV3</accession>
<dbReference type="EMBL" id="JANCYW010000005">
    <property type="protein sequence ID" value="KAK4535508.1"/>
    <property type="molecule type" value="Genomic_DNA"/>
</dbReference>
<evidence type="ECO:0000313" key="3">
    <source>
        <dbReference type="EMBL" id="KAK4535508.1"/>
    </source>
</evidence>
<proteinExistence type="predicted"/>
<name>A0AAV9ITV3_CYACA</name>
<feature type="compositionally biased region" description="Basic and acidic residues" evidence="2">
    <location>
        <begin position="213"/>
        <end position="224"/>
    </location>
</feature>
<sequence length="240" mass="27034">MSFSSRSTCHLVSVVPTLCELMGNALMASGRIPDDRLFQLRLTSKHLAKQAKRCERERERYLAKLKSALKSGQTDLTMVCAESAVRKARERTMYLRLSARLDAVVTRLHSANEMGKVGTLFQGVAADVQGALRSLDVDRIDATLTRLEGHLDEIHVRDGLLSSGMDRIGLMPNAPMNDEDEITALIRQTADENNLELSEELHGVPQLRWLKQEKSRKEAERQAHEEEDELHARLRALQLP</sequence>
<evidence type="ECO:0000256" key="1">
    <source>
        <dbReference type="SAM" id="Coils"/>
    </source>
</evidence>
<dbReference type="Proteomes" id="UP001301350">
    <property type="component" value="Unassembled WGS sequence"/>
</dbReference>
<dbReference type="Pfam" id="PF03357">
    <property type="entry name" value="Snf7"/>
    <property type="match status" value="1"/>
</dbReference>
<feature type="coiled-coil region" evidence="1">
    <location>
        <begin position="44"/>
        <end position="71"/>
    </location>
</feature>
<dbReference type="PANTHER" id="PTHR10476">
    <property type="entry name" value="CHARGED MULTIVESICULAR BODY PROTEIN"/>
    <property type="match status" value="1"/>
</dbReference>
<evidence type="ECO:0000313" key="4">
    <source>
        <dbReference type="Proteomes" id="UP001301350"/>
    </source>
</evidence>
<protein>
    <submittedName>
        <fullName evidence="3">Uncharacterized protein</fullName>
    </submittedName>
</protein>
<keyword evidence="1" id="KW-0175">Coiled coil</keyword>
<comment type="caution">
    <text evidence="3">The sequence shown here is derived from an EMBL/GenBank/DDBJ whole genome shotgun (WGS) entry which is preliminary data.</text>
</comment>
<organism evidence="3 4">
    <name type="scientific">Cyanidium caldarium</name>
    <name type="common">Red alga</name>
    <dbReference type="NCBI Taxonomy" id="2771"/>
    <lineage>
        <taxon>Eukaryota</taxon>
        <taxon>Rhodophyta</taxon>
        <taxon>Bangiophyceae</taxon>
        <taxon>Cyanidiales</taxon>
        <taxon>Cyanidiaceae</taxon>
        <taxon>Cyanidium</taxon>
    </lineage>
</organism>
<dbReference type="GO" id="GO:0007034">
    <property type="term" value="P:vacuolar transport"/>
    <property type="evidence" value="ECO:0007669"/>
    <property type="project" value="InterPro"/>
</dbReference>
<dbReference type="AlphaFoldDB" id="A0AAV9ITV3"/>